<protein>
    <recommendedName>
        <fullName evidence="5">Nitrite/Sulfite reductase ferredoxin-like domain-containing protein</fullName>
    </recommendedName>
</protein>
<proteinExistence type="inferred from homology"/>
<evidence type="ECO:0000256" key="1">
    <source>
        <dbReference type="ARBA" id="ARBA00010429"/>
    </source>
</evidence>
<evidence type="ECO:0000256" key="4">
    <source>
        <dbReference type="ARBA" id="ARBA00023002"/>
    </source>
</evidence>
<evidence type="ECO:0000259" key="5">
    <source>
        <dbReference type="Pfam" id="PF03460"/>
    </source>
</evidence>
<dbReference type="InterPro" id="IPR036136">
    <property type="entry name" value="Nit/Sulf_reduc_fer-like_dom_sf"/>
</dbReference>
<keyword evidence="7" id="KW-1185">Reference proteome</keyword>
<accession>A0ABD1YU62</accession>
<reference evidence="6 7" key="1">
    <citation type="submission" date="2024-09" db="EMBL/GenBank/DDBJ databases">
        <title>Chromosome-scale assembly of Riccia fluitans.</title>
        <authorList>
            <person name="Paukszto L."/>
            <person name="Sawicki J."/>
            <person name="Karawczyk K."/>
            <person name="Piernik-Szablinska J."/>
            <person name="Szczecinska M."/>
            <person name="Mazdziarz M."/>
        </authorList>
    </citation>
    <scope>NUCLEOTIDE SEQUENCE [LARGE SCALE GENOMIC DNA]</scope>
    <source>
        <strain evidence="6">Rf_01</strain>
        <tissue evidence="6">Aerial parts of the thallus</tissue>
    </source>
</reference>
<gene>
    <name evidence="6" type="ORF">R1flu_004716</name>
</gene>
<dbReference type="AlphaFoldDB" id="A0ABD1YU62"/>
<dbReference type="InterPro" id="IPR005117">
    <property type="entry name" value="NiRdtase/SiRdtase_haem-b_fer"/>
</dbReference>
<organism evidence="6 7">
    <name type="scientific">Riccia fluitans</name>
    <dbReference type="NCBI Taxonomy" id="41844"/>
    <lineage>
        <taxon>Eukaryota</taxon>
        <taxon>Viridiplantae</taxon>
        <taxon>Streptophyta</taxon>
        <taxon>Embryophyta</taxon>
        <taxon>Marchantiophyta</taxon>
        <taxon>Marchantiopsida</taxon>
        <taxon>Marchantiidae</taxon>
        <taxon>Marchantiales</taxon>
        <taxon>Ricciaceae</taxon>
        <taxon>Riccia</taxon>
    </lineage>
</organism>
<dbReference type="GO" id="GO:0051539">
    <property type="term" value="F:4 iron, 4 sulfur cluster binding"/>
    <property type="evidence" value="ECO:0007669"/>
    <property type="project" value="UniProtKB-KW"/>
</dbReference>
<keyword evidence="4" id="KW-0560">Oxidoreductase</keyword>
<dbReference type="Proteomes" id="UP001605036">
    <property type="component" value="Unassembled WGS sequence"/>
</dbReference>
<dbReference type="PANTHER" id="PTHR32439:SF0">
    <property type="entry name" value="FERREDOXIN--NITRITE REDUCTASE, CHLOROPLASTIC"/>
    <property type="match status" value="1"/>
</dbReference>
<comment type="caution">
    <text evidence="6">The sequence shown here is derived from an EMBL/GenBank/DDBJ whole genome shotgun (WGS) entry which is preliminary data.</text>
</comment>
<evidence type="ECO:0000313" key="7">
    <source>
        <dbReference type="Proteomes" id="UP001605036"/>
    </source>
</evidence>
<dbReference type="Pfam" id="PF03460">
    <property type="entry name" value="NIR_SIR_ferr"/>
    <property type="match status" value="1"/>
</dbReference>
<evidence type="ECO:0000256" key="3">
    <source>
        <dbReference type="ARBA" id="ARBA00022617"/>
    </source>
</evidence>
<sequence length="139" mass="15486">MMKRLSSIGSGGLFNVKLKGKGCVAILSDGKPRILMFKTLLGRGSGQSFQIKLDPRKDQPSKKKYQRKTVAAVEFAWLVEEYGNGELRLTVEQNIIIPNIPDSKIAELRNVPLVVVLIFSLSICFSDSSLFPFCLRKVI</sequence>
<dbReference type="EMBL" id="JBHFFA010000003">
    <property type="protein sequence ID" value="KAL2633237.1"/>
    <property type="molecule type" value="Genomic_DNA"/>
</dbReference>
<evidence type="ECO:0000313" key="6">
    <source>
        <dbReference type="EMBL" id="KAL2633237.1"/>
    </source>
</evidence>
<feature type="domain" description="Nitrite/Sulfite reductase ferredoxin-like" evidence="5">
    <location>
        <begin position="75"/>
        <end position="109"/>
    </location>
</feature>
<evidence type="ECO:0000256" key="2">
    <source>
        <dbReference type="ARBA" id="ARBA00022485"/>
    </source>
</evidence>
<name>A0ABD1YU62_9MARC</name>
<dbReference type="InterPro" id="IPR051329">
    <property type="entry name" value="NIR_SIR_4Fe-4S"/>
</dbReference>
<dbReference type="Gene3D" id="3.90.480.20">
    <property type="match status" value="1"/>
</dbReference>
<comment type="similarity">
    <text evidence="1">Belongs to the nitrite and sulfite reductase 4Fe-4S domain family.</text>
</comment>
<keyword evidence="2" id="KW-0004">4Fe-4S</keyword>
<keyword evidence="3" id="KW-0349">Heme</keyword>
<keyword evidence="3" id="KW-0479">Metal-binding</keyword>
<keyword evidence="2" id="KW-0411">Iron-sulfur</keyword>
<dbReference type="PANTHER" id="PTHR32439">
    <property type="entry name" value="FERREDOXIN--NITRITE REDUCTASE, CHLOROPLASTIC"/>
    <property type="match status" value="1"/>
</dbReference>
<dbReference type="GO" id="GO:0016491">
    <property type="term" value="F:oxidoreductase activity"/>
    <property type="evidence" value="ECO:0007669"/>
    <property type="project" value="UniProtKB-KW"/>
</dbReference>
<keyword evidence="3" id="KW-0408">Iron</keyword>
<dbReference type="SUPFAM" id="SSF55124">
    <property type="entry name" value="Nitrite/Sulfite reductase N-terminal domain-like"/>
    <property type="match status" value="1"/>
</dbReference>